<dbReference type="InterPro" id="IPR008250">
    <property type="entry name" value="ATPase_P-typ_transduc_dom_A_sf"/>
</dbReference>
<evidence type="ECO:0000259" key="9">
    <source>
        <dbReference type="Pfam" id="PF00122"/>
    </source>
</evidence>
<comment type="caution">
    <text evidence="10">The sequence shown here is derived from an EMBL/GenBank/DDBJ whole genome shotgun (WGS) entry which is preliminary data.</text>
</comment>
<dbReference type="PANTHER" id="PTHR24092">
    <property type="entry name" value="PROBABLE PHOSPHOLIPID-TRANSPORTING ATPASE"/>
    <property type="match status" value="1"/>
</dbReference>
<feature type="binding site" evidence="6">
    <location>
        <position position="317"/>
    </location>
    <ligand>
        <name>ATP</name>
        <dbReference type="ChEBI" id="CHEBI:30616"/>
    </ligand>
</feature>
<dbReference type="Proteomes" id="UP001212841">
    <property type="component" value="Unassembled WGS sequence"/>
</dbReference>
<comment type="catalytic activity">
    <reaction evidence="4">
        <text>a 1,2-diacyl-sn-glycero-3-phosphoethanolamine(out) + ATP + H2O = a 1,2-diacyl-sn-glycero-3-phosphoethanolamine(in) + ADP + phosphate + H(+)</text>
        <dbReference type="Rhea" id="RHEA:66132"/>
        <dbReference type="ChEBI" id="CHEBI:15377"/>
        <dbReference type="ChEBI" id="CHEBI:15378"/>
        <dbReference type="ChEBI" id="CHEBI:30616"/>
        <dbReference type="ChEBI" id="CHEBI:43474"/>
        <dbReference type="ChEBI" id="CHEBI:64612"/>
        <dbReference type="ChEBI" id="CHEBI:456216"/>
    </reaction>
    <physiologicalReaction direction="left-to-right" evidence="4">
        <dbReference type="Rhea" id="RHEA:66133"/>
    </physiologicalReaction>
</comment>
<feature type="binding site" evidence="7">
    <location>
        <position position="317"/>
    </location>
    <ligand>
        <name>Mg(2+)</name>
        <dbReference type="ChEBI" id="CHEBI:18420"/>
    </ligand>
</feature>
<feature type="binding site" evidence="6">
    <location>
        <position position="492"/>
    </location>
    <ligand>
        <name>ATP</name>
        <dbReference type="ChEBI" id="CHEBI:30616"/>
    </ligand>
</feature>
<comment type="caution">
    <text evidence="8">Lacks conserved residue(s) required for the propagation of feature annotation.</text>
</comment>
<comment type="cofactor">
    <cofactor evidence="7">
        <name>Mg(2+)</name>
        <dbReference type="ChEBI" id="CHEBI:18420"/>
    </cofactor>
</comment>
<reference evidence="10" key="1">
    <citation type="submission" date="2020-05" db="EMBL/GenBank/DDBJ databases">
        <title>Phylogenomic resolution of chytrid fungi.</title>
        <authorList>
            <person name="Stajich J.E."/>
            <person name="Amses K."/>
            <person name="Simmons R."/>
            <person name="Seto K."/>
            <person name="Myers J."/>
            <person name="Bonds A."/>
            <person name="Quandt C.A."/>
            <person name="Barry K."/>
            <person name="Liu P."/>
            <person name="Grigoriev I."/>
            <person name="Longcore J.E."/>
            <person name="James T.Y."/>
        </authorList>
    </citation>
    <scope>NUCLEOTIDE SEQUENCE</scope>
    <source>
        <strain evidence="10">JEL0318</strain>
    </source>
</reference>
<dbReference type="PANTHER" id="PTHR24092:SF5">
    <property type="entry name" value="PHOSPHOLIPID-TRANSPORTING ATPASE"/>
    <property type="match status" value="1"/>
</dbReference>
<dbReference type="Gene3D" id="3.40.1110.10">
    <property type="entry name" value="Calcium-transporting ATPase, cytoplasmic domain N"/>
    <property type="match status" value="1"/>
</dbReference>
<dbReference type="FunFam" id="3.40.1110.10:FF:000097">
    <property type="entry name" value="Phospholipid-transporting ATPase"/>
    <property type="match status" value="1"/>
</dbReference>
<dbReference type="Pfam" id="PF00122">
    <property type="entry name" value="E1-E2_ATPase"/>
    <property type="match status" value="1"/>
</dbReference>
<dbReference type="GO" id="GO:0006890">
    <property type="term" value="P:retrograde vesicle-mediated transport, Golgi to endoplasmic reticulum"/>
    <property type="evidence" value="ECO:0007669"/>
    <property type="project" value="TreeGrafter"/>
</dbReference>
<keyword evidence="7" id="KW-0479">Metal-binding</keyword>
<dbReference type="GO" id="GO:0000287">
    <property type="term" value="F:magnesium ion binding"/>
    <property type="evidence" value="ECO:0007669"/>
    <property type="project" value="UniProtKB-UniRule"/>
</dbReference>
<dbReference type="AlphaFoldDB" id="A0AAD5SKC4"/>
<protein>
    <recommendedName>
        <fullName evidence="8">Phospholipid-transporting ATPase</fullName>
        <ecNumber evidence="8">7.6.2.1</ecNumber>
    </recommendedName>
</protein>
<keyword evidence="3 8" id="KW-0472">Membrane</keyword>
<feature type="binding site" evidence="6">
    <location>
        <position position="468"/>
    </location>
    <ligand>
        <name>ATP</name>
        <dbReference type="ChEBI" id="CHEBI:30616"/>
    </ligand>
</feature>
<organism evidence="10 11">
    <name type="scientific">Rhizophlyctis rosea</name>
    <dbReference type="NCBI Taxonomy" id="64517"/>
    <lineage>
        <taxon>Eukaryota</taxon>
        <taxon>Fungi</taxon>
        <taxon>Fungi incertae sedis</taxon>
        <taxon>Chytridiomycota</taxon>
        <taxon>Chytridiomycota incertae sedis</taxon>
        <taxon>Chytridiomycetes</taxon>
        <taxon>Rhizophlyctidales</taxon>
        <taxon>Rhizophlyctidaceae</taxon>
        <taxon>Rhizophlyctis</taxon>
    </lineage>
</organism>
<dbReference type="NCBIfam" id="TIGR01652">
    <property type="entry name" value="ATPase-Plipid"/>
    <property type="match status" value="1"/>
</dbReference>
<evidence type="ECO:0000256" key="8">
    <source>
        <dbReference type="RuleBase" id="RU362033"/>
    </source>
</evidence>
<keyword evidence="6 8" id="KW-0067">ATP-binding</keyword>
<dbReference type="GO" id="GO:0005802">
    <property type="term" value="C:trans-Golgi network"/>
    <property type="evidence" value="ECO:0007669"/>
    <property type="project" value="TreeGrafter"/>
</dbReference>
<dbReference type="SUPFAM" id="SSF81665">
    <property type="entry name" value="Calcium ATPase, transmembrane domain M"/>
    <property type="match status" value="1"/>
</dbReference>
<dbReference type="GO" id="GO:0005768">
    <property type="term" value="C:endosome"/>
    <property type="evidence" value="ECO:0007669"/>
    <property type="project" value="TreeGrafter"/>
</dbReference>
<feature type="binding site" evidence="6">
    <location>
        <position position="318"/>
    </location>
    <ligand>
        <name>ATP</name>
        <dbReference type="ChEBI" id="CHEBI:30616"/>
    </ligand>
</feature>
<proteinExistence type="inferred from homology"/>
<dbReference type="EMBL" id="JADGJD010000040">
    <property type="protein sequence ID" value="KAJ3056254.1"/>
    <property type="molecule type" value="Genomic_DNA"/>
</dbReference>
<dbReference type="EC" id="7.6.2.1" evidence="8"/>
<keyword evidence="2 8" id="KW-1133">Transmembrane helix</keyword>
<dbReference type="GO" id="GO:0006897">
    <property type="term" value="P:endocytosis"/>
    <property type="evidence" value="ECO:0007669"/>
    <property type="project" value="TreeGrafter"/>
</dbReference>
<dbReference type="GO" id="GO:0140326">
    <property type="term" value="F:ATPase-coupled intramembrane lipid transporter activity"/>
    <property type="evidence" value="ECO:0007669"/>
    <property type="project" value="UniProtKB-EC"/>
</dbReference>
<feature type="domain" description="P-type ATPase A" evidence="9">
    <location>
        <begin position="63"/>
        <end position="205"/>
    </location>
</feature>
<feature type="binding site" evidence="6">
    <location>
        <position position="319"/>
    </location>
    <ligand>
        <name>ATP</name>
        <dbReference type="ChEBI" id="CHEBI:30616"/>
    </ligand>
</feature>
<keyword evidence="6 8" id="KW-0547">Nucleotide-binding</keyword>
<evidence type="ECO:0000256" key="4">
    <source>
        <dbReference type="ARBA" id="ARBA00049128"/>
    </source>
</evidence>
<dbReference type="Gene3D" id="2.70.150.10">
    <property type="entry name" value="Calcium-transporting ATPase, cytoplasmic transduction domain A"/>
    <property type="match status" value="1"/>
</dbReference>
<evidence type="ECO:0000313" key="11">
    <source>
        <dbReference type="Proteomes" id="UP001212841"/>
    </source>
</evidence>
<dbReference type="SUPFAM" id="SSF81660">
    <property type="entry name" value="Metal cation-transporting ATPase, ATP-binding domain N"/>
    <property type="match status" value="1"/>
</dbReference>
<evidence type="ECO:0000256" key="5">
    <source>
        <dbReference type="PIRSR" id="PIRSR606539-1"/>
    </source>
</evidence>
<feature type="active site" description="4-aspartylphosphate intermediate" evidence="5">
    <location>
        <position position="317"/>
    </location>
</feature>
<dbReference type="GO" id="GO:0005524">
    <property type="term" value="F:ATP binding"/>
    <property type="evidence" value="ECO:0007669"/>
    <property type="project" value="UniProtKB-UniRule"/>
</dbReference>
<sequence length="595" mass="67241">FKFFFNLYFLLVALSQFIPALKIGYLFTYFAPLCFVLFVTIGKEAYDDLKRYRRDQEANSQKYERLGKNGWETVPSSEIRVGDKIKIYRNQRVPADCVLLRTTEATGACFIRTDQLDGETDWKLRIAIPSTQKHHSDDSLLHLEGQVYAEKPHKDLYSFVGNLTLNSSSGEQVEPLAVENMLWSNTVVASGDAVGFVVYTGRETRAVMNTNFPKTKVGLLDMEINRLSKGQILAVVTLALSVAMVALNGFRGLWYIYMFRFLILFSSIIPISLRVNLDMGKTVYSMQIMRDENIPDTIVRTSTIPEEMGRIEYLLSDKTGTLTKNDMVLKRLHMGTMAYGVDSMDDIREHVANAFGTRGHEGSFRMKRTRDITARIRDIVLALALCHNVGVAGLAEGAQHAEPKEQVTPVIGDDDTVSYQASSPDEVAIVKWTESIGLALYARDIKSIKLRTTEGRTLDFEILETFPFTSETKRMGIVVRDTSTGDVCFYEKGADTVMAKIVTYNDWLEEECGNMAREGLRTLVIGRKRLNDDAWREFDRRYSAAKISVNDRNEAMRKTVEDVLEKDLELLGLTGVEDRLQVNGQSVRMVVESVV</sequence>
<comment type="catalytic activity">
    <reaction evidence="8">
        <text>ATP + H2O + phospholipidSide 1 = ADP + phosphate + phospholipidSide 2.</text>
        <dbReference type="EC" id="7.6.2.1"/>
    </reaction>
</comment>
<dbReference type="InterPro" id="IPR018303">
    <property type="entry name" value="ATPase_P-typ_P_site"/>
</dbReference>
<feature type="binding site" evidence="6">
    <location>
        <position position="521"/>
    </location>
    <ligand>
        <name>ATP</name>
        <dbReference type="ChEBI" id="CHEBI:30616"/>
    </ligand>
</feature>
<dbReference type="InterPro" id="IPR059000">
    <property type="entry name" value="ATPase_P-type_domA"/>
</dbReference>
<evidence type="ECO:0000313" key="10">
    <source>
        <dbReference type="EMBL" id="KAJ3056254.1"/>
    </source>
</evidence>
<dbReference type="GO" id="GO:0005886">
    <property type="term" value="C:plasma membrane"/>
    <property type="evidence" value="ECO:0007669"/>
    <property type="project" value="TreeGrafter"/>
</dbReference>
<evidence type="ECO:0000256" key="7">
    <source>
        <dbReference type="PIRSR" id="PIRSR606539-3"/>
    </source>
</evidence>
<gene>
    <name evidence="10" type="primary">NEO1</name>
    <name evidence="10" type="ORF">HK097_007616</name>
</gene>
<feature type="binding site" evidence="7">
    <location>
        <position position="319"/>
    </location>
    <ligand>
        <name>Mg(2+)</name>
        <dbReference type="ChEBI" id="CHEBI:18420"/>
    </ligand>
</feature>
<comment type="subcellular location">
    <subcellularLocation>
        <location evidence="8">Membrane</location>
        <topology evidence="8">Multi-pass membrane protein</topology>
    </subcellularLocation>
</comment>
<comment type="similarity">
    <text evidence="8">Belongs to the cation transport ATPase (P-type) (TC 3.A.3) family. Type IV subfamily.</text>
</comment>
<accession>A0AAD5SKC4</accession>
<feature type="transmembrane region" description="Helical" evidence="8">
    <location>
        <begin position="25"/>
        <end position="46"/>
    </location>
</feature>
<dbReference type="InterPro" id="IPR001757">
    <property type="entry name" value="P_typ_ATPase"/>
</dbReference>
<keyword evidence="8" id="KW-1278">Translocase</keyword>
<keyword evidence="7 8" id="KW-0460">Magnesium</keyword>
<dbReference type="InterPro" id="IPR006539">
    <property type="entry name" value="P-type_ATPase_IV"/>
</dbReference>
<dbReference type="GO" id="GO:0016887">
    <property type="term" value="F:ATP hydrolysis activity"/>
    <property type="evidence" value="ECO:0007669"/>
    <property type="project" value="InterPro"/>
</dbReference>
<keyword evidence="1 8" id="KW-0812">Transmembrane</keyword>
<dbReference type="NCBIfam" id="TIGR01494">
    <property type="entry name" value="ATPase_P-type"/>
    <property type="match status" value="1"/>
</dbReference>
<feature type="transmembrane region" description="Helical" evidence="8">
    <location>
        <begin position="232"/>
        <end position="250"/>
    </location>
</feature>
<dbReference type="InterPro" id="IPR023298">
    <property type="entry name" value="ATPase_P-typ_TM_dom_sf"/>
</dbReference>
<keyword evidence="11" id="KW-1185">Reference proteome</keyword>
<evidence type="ECO:0000256" key="6">
    <source>
        <dbReference type="PIRSR" id="PIRSR606539-2"/>
    </source>
</evidence>
<dbReference type="GO" id="GO:0045332">
    <property type="term" value="P:phospholipid translocation"/>
    <property type="evidence" value="ECO:0007669"/>
    <property type="project" value="TreeGrafter"/>
</dbReference>
<name>A0AAD5SKC4_9FUNG</name>
<dbReference type="InterPro" id="IPR023299">
    <property type="entry name" value="ATPase_P-typ_cyto_dom_N"/>
</dbReference>
<feature type="binding site" evidence="6">
    <location>
        <position position="426"/>
    </location>
    <ligand>
        <name>ATP</name>
        <dbReference type="ChEBI" id="CHEBI:30616"/>
    </ligand>
</feature>
<evidence type="ECO:0000256" key="3">
    <source>
        <dbReference type="ARBA" id="ARBA00023136"/>
    </source>
</evidence>
<evidence type="ECO:0000256" key="2">
    <source>
        <dbReference type="ARBA" id="ARBA00022989"/>
    </source>
</evidence>
<dbReference type="PROSITE" id="PS00154">
    <property type="entry name" value="ATPASE_E1_E2"/>
    <property type="match status" value="1"/>
</dbReference>
<feature type="non-terminal residue" evidence="10">
    <location>
        <position position="595"/>
    </location>
</feature>
<dbReference type="SUPFAM" id="SSF81653">
    <property type="entry name" value="Calcium ATPase, transduction domain A"/>
    <property type="match status" value="1"/>
</dbReference>
<evidence type="ECO:0000256" key="1">
    <source>
        <dbReference type="ARBA" id="ARBA00022692"/>
    </source>
</evidence>